<name>A0A4Z2J5I5_9TELE</name>
<evidence type="ECO:0000313" key="2">
    <source>
        <dbReference type="Proteomes" id="UP000314294"/>
    </source>
</evidence>
<keyword evidence="2" id="KW-1185">Reference proteome</keyword>
<sequence>MRNFSKFQATSFLQTGLHVINLGSSSRAVDSSLGYGSAPFRNTNRGWASFPFTSTFSRSWNFGSKPFPGRIYFRDMRISSFLQFS</sequence>
<reference evidence="1 2" key="1">
    <citation type="submission" date="2019-03" db="EMBL/GenBank/DDBJ databases">
        <title>First draft genome of Liparis tanakae, snailfish: a comprehensive survey of snailfish specific genes.</title>
        <authorList>
            <person name="Kim W."/>
            <person name="Song I."/>
            <person name="Jeong J.-H."/>
            <person name="Kim D."/>
            <person name="Kim S."/>
            <person name="Ryu S."/>
            <person name="Song J.Y."/>
            <person name="Lee S.K."/>
        </authorList>
    </citation>
    <scope>NUCLEOTIDE SEQUENCE [LARGE SCALE GENOMIC DNA]</scope>
    <source>
        <tissue evidence="1">Muscle</tissue>
    </source>
</reference>
<dbReference type="EMBL" id="SRLO01000020">
    <property type="protein sequence ID" value="TNN85655.1"/>
    <property type="molecule type" value="Genomic_DNA"/>
</dbReference>
<evidence type="ECO:0000313" key="1">
    <source>
        <dbReference type="EMBL" id="TNN85655.1"/>
    </source>
</evidence>
<comment type="caution">
    <text evidence="1">The sequence shown here is derived from an EMBL/GenBank/DDBJ whole genome shotgun (WGS) entry which is preliminary data.</text>
</comment>
<organism evidence="1 2">
    <name type="scientific">Liparis tanakae</name>
    <name type="common">Tanaka's snailfish</name>
    <dbReference type="NCBI Taxonomy" id="230148"/>
    <lineage>
        <taxon>Eukaryota</taxon>
        <taxon>Metazoa</taxon>
        <taxon>Chordata</taxon>
        <taxon>Craniata</taxon>
        <taxon>Vertebrata</taxon>
        <taxon>Euteleostomi</taxon>
        <taxon>Actinopterygii</taxon>
        <taxon>Neopterygii</taxon>
        <taxon>Teleostei</taxon>
        <taxon>Neoteleostei</taxon>
        <taxon>Acanthomorphata</taxon>
        <taxon>Eupercaria</taxon>
        <taxon>Perciformes</taxon>
        <taxon>Cottioidei</taxon>
        <taxon>Cottales</taxon>
        <taxon>Liparidae</taxon>
        <taxon>Liparis</taxon>
    </lineage>
</organism>
<dbReference type="AlphaFoldDB" id="A0A4Z2J5I5"/>
<dbReference type="Proteomes" id="UP000314294">
    <property type="component" value="Unassembled WGS sequence"/>
</dbReference>
<proteinExistence type="predicted"/>
<gene>
    <name evidence="1" type="ORF">EYF80_004288</name>
</gene>
<protein>
    <submittedName>
        <fullName evidence="1">Uncharacterized protein</fullName>
    </submittedName>
</protein>
<accession>A0A4Z2J5I5</accession>